<keyword evidence="3" id="KW-1185">Reference proteome</keyword>
<comment type="caution">
    <text evidence="2">The sequence shown here is derived from an EMBL/GenBank/DDBJ whole genome shotgun (WGS) entry which is preliminary data.</text>
</comment>
<dbReference type="InParanoid" id="A0A218ZBK4"/>
<dbReference type="AlphaFoldDB" id="A0A218ZBK4"/>
<reference evidence="2 3" key="1">
    <citation type="submission" date="2017-04" db="EMBL/GenBank/DDBJ databases">
        <title>Draft genome sequence of Marssonina coronaria NL1: causal agent of apple blotch.</title>
        <authorList>
            <person name="Cheng Q."/>
        </authorList>
    </citation>
    <scope>NUCLEOTIDE SEQUENCE [LARGE SCALE GENOMIC DNA]</scope>
    <source>
        <strain evidence="2 3">NL1</strain>
    </source>
</reference>
<proteinExistence type="predicted"/>
<protein>
    <submittedName>
        <fullName evidence="2">Uncharacterized protein</fullName>
    </submittedName>
</protein>
<feature type="region of interest" description="Disordered" evidence="1">
    <location>
        <begin position="181"/>
        <end position="231"/>
    </location>
</feature>
<organism evidence="2 3">
    <name type="scientific">Diplocarpon coronariae</name>
    <dbReference type="NCBI Taxonomy" id="2795749"/>
    <lineage>
        <taxon>Eukaryota</taxon>
        <taxon>Fungi</taxon>
        <taxon>Dikarya</taxon>
        <taxon>Ascomycota</taxon>
        <taxon>Pezizomycotina</taxon>
        <taxon>Leotiomycetes</taxon>
        <taxon>Helotiales</taxon>
        <taxon>Drepanopezizaceae</taxon>
        <taxon>Diplocarpon</taxon>
    </lineage>
</organism>
<feature type="compositionally biased region" description="Acidic residues" evidence="1">
    <location>
        <begin position="194"/>
        <end position="208"/>
    </location>
</feature>
<dbReference type="EMBL" id="MZNU01000078">
    <property type="protein sequence ID" value="OWP05104.1"/>
    <property type="molecule type" value="Genomic_DNA"/>
</dbReference>
<evidence type="ECO:0000256" key="1">
    <source>
        <dbReference type="SAM" id="MobiDB-lite"/>
    </source>
</evidence>
<accession>A0A218ZBK4</accession>
<evidence type="ECO:0000313" key="3">
    <source>
        <dbReference type="Proteomes" id="UP000242519"/>
    </source>
</evidence>
<sequence length="231" mass="26577">MINIDYLHALIENSEGPEAVFAQRDIEARIGGCLFSCSIYQVIADRVEKHYNPEHREFTKSGRIVLSQQIYWNLRFPTEKFPVARAFLRPRILDDSYGKPHPCRQCSLDGWPDGDPRCPYVVYRSCYENPNHQHFPFRLGMEVDGRAICPVCYKHSRKGMMKRKATDEMLSARRIARPEHVEQYELTGYKPTEGDDDTEEKEAVEEMPESSRSSGFGTLSGPLSRVKSPKS</sequence>
<evidence type="ECO:0000313" key="2">
    <source>
        <dbReference type="EMBL" id="OWP05104.1"/>
    </source>
</evidence>
<dbReference type="Proteomes" id="UP000242519">
    <property type="component" value="Unassembled WGS sequence"/>
</dbReference>
<name>A0A218ZBK4_9HELO</name>
<gene>
    <name evidence="2" type="ORF">B2J93_5622</name>
</gene>